<sequence length="78" mass="8403">MSKGVVGHLDQDITGDVGVAPVIETELCADVVDMWIMQFLSLVLVCVLMQYEYCCCEFLELGSGFRIGGDVKGVVGSL</sequence>
<name>A0ABR2AG89_9ROSI</name>
<accession>A0ABR2AG89</accession>
<evidence type="ECO:0000313" key="1">
    <source>
        <dbReference type="EMBL" id="KAK8492135.1"/>
    </source>
</evidence>
<reference evidence="1 2" key="1">
    <citation type="journal article" date="2024" name="G3 (Bethesda)">
        <title>Genome assembly of Hibiscus sabdariffa L. provides insights into metabolisms of medicinal natural products.</title>
        <authorList>
            <person name="Kim T."/>
        </authorList>
    </citation>
    <scope>NUCLEOTIDE SEQUENCE [LARGE SCALE GENOMIC DNA]</scope>
    <source>
        <strain evidence="1">TK-2024</strain>
        <tissue evidence="1">Old leaves</tissue>
    </source>
</reference>
<gene>
    <name evidence="1" type="ORF">V6N11_082292</name>
</gene>
<proteinExistence type="predicted"/>
<evidence type="ECO:0000313" key="2">
    <source>
        <dbReference type="Proteomes" id="UP001396334"/>
    </source>
</evidence>
<dbReference type="EMBL" id="JBBPBN010000256">
    <property type="protein sequence ID" value="KAK8492135.1"/>
    <property type="molecule type" value="Genomic_DNA"/>
</dbReference>
<comment type="caution">
    <text evidence="1">The sequence shown here is derived from an EMBL/GenBank/DDBJ whole genome shotgun (WGS) entry which is preliminary data.</text>
</comment>
<organism evidence="1 2">
    <name type="scientific">Hibiscus sabdariffa</name>
    <name type="common">roselle</name>
    <dbReference type="NCBI Taxonomy" id="183260"/>
    <lineage>
        <taxon>Eukaryota</taxon>
        <taxon>Viridiplantae</taxon>
        <taxon>Streptophyta</taxon>
        <taxon>Embryophyta</taxon>
        <taxon>Tracheophyta</taxon>
        <taxon>Spermatophyta</taxon>
        <taxon>Magnoliopsida</taxon>
        <taxon>eudicotyledons</taxon>
        <taxon>Gunneridae</taxon>
        <taxon>Pentapetalae</taxon>
        <taxon>rosids</taxon>
        <taxon>malvids</taxon>
        <taxon>Malvales</taxon>
        <taxon>Malvaceae</taxon>
        <taxon>Malvoideae</taxon>
        <taxon>Hibiscus</taxon>
    </lineage>
</organism>
<keyword evidence="2" id="KW-1185">Reference proteome</keyword>
<protein>
    <submittedName>
        <fullName evidence="1">Uncharacterized protein</fullName>
    </submittedName>
</protein>
<dbReference type="Proteomes" id="UP001396334">
    <property type="component" value="Unassembled WGS sequence"/>
</dbReference>